<evidence type="ECO:0000256" key="1">
    <source>
        <dbReference type="ARBA" id="ARBA00007274"/>
    </source>
</evidence>
<dbReference type="InterPro" id="IPR041561">
    <property type="entry name" value="PglD_N"/>
</dbReference>
<dbReference type="Gene3D" id="3.40.50.20">
    <property type="match status" value="1"/>
</dbReference>
<sequence length="225" mass="24699">MNKSYAVYGAGGFGREVMPLLLDQLDIAQELDPQIYFIDDLKDGEIINDIPVISFESFINLNTKERYITIAITNSKVREELNDKCLHYNINILNIYARNVTKLANVEIGASAILCPFVTVTSNIKIGKSFHANIYSYVAHDCIIGDYVTFAPSVKCNGNVEIDDHVYIGTGAIIKQGKENKPLKIGKGAIISAGAFVTKDVPAGVTVFGNPAIELTKENLRKRNG</sequence>
<dbReference type="EMBL" id="JAMFLX010000057">
    <property type="protein sequence ID" value="MCL6272205.1"/>
    <property type="molecule type" value="Genomic_DNA"/>
</dbReference>
<dbReference type="InterPro" id="IPR020019">
    <property type="entry name" value="AcTrfase_PglD-like"/>
</dbReference>
<dbReference type="InterPro" id="IPR050179">
    <property type="entry name" value="Trans_hexapeptide_repeat"/>
</dbReference>
<dbReference type="PANTHER" id="PTHR43300:SF7">
    <property type="entry name" value="UDP-N-ACETYLBACILLOSAMINE N-ACETYLTRANSFERASE"/>
    <property type="match status" value="1"/>
</dbReference>
<dbReference type="NCBIfam" id="TIGR03570">
    <property type="entry name" value="NeuD_NnaD"/>
    <property type="match status" value="1"/>
</dbReference>
<keyword evidence="4" id="KW-1185">Reference proteome</keyword>
<proteinExistence type="inferred from homology"/>
<reference evidence="3 4" key="1">
    <citation type="submission" date="2022-05" db="EMBL/GenBank/DDBJ databases">
        <authorList>
            <person name="Park J.-S."/>
        </authorList>
    </citation>
    <scope>NUCLEOTIDE SEQUENCE [LARGE SCALE GENOMIC DNA]</scope>
    <source>
        <strain evidence="3 4">2012CJ34-2</strain>
    </source>
</reference>
<organism evidence="3 4">
    <name type="scientific">Parendozoicomonas callyspongiae</name>
    <dbReference type="NCBI Taxonomy" id="2942213"/>
    <lineage>
        <taxon>Bacteria</taxon>
        <taxon>Pseudomonadati</taxon>
        <taxon>Pseudomonadota</taxon>
        <taxon>Gammaproteobacteria</taxon>
        <taxon>Oceanospirillales</taxon>
        <taxon>Endozoicomonadaceae</taxon>
        <taxon>Parendozoicomonas</taxon>
    </lineage>
</organism>
<evidence type="ECO:0000313" key="3">
    <source>
        <dbReference type="EMBL" id="MCL6272205.1"/>
    </source>
</evidence>
<evidence type="ECO:0000259" key="2">
    <source>
        <dbReference type="Pfam" id="PF17836"/>
    </source>
</evidence>
<dbReference type="RefSeq" id="WP_249701893.1">
    <property type="nucleotide sequence ID" value="NZ_JAMFLX010000057.1"/>
</dbReference>
<dbReference type="SUPFAM" id="SSF51161">
    <property type="entry name" value="Trimeric LpxA-like enzymes"/>
    <property type="match status" value="1"/>
</dbReference>
<gene>
    <name evidence="3" type="ORF">M3P05_19985</name>
</gene>
<feature type="domain" description="PglD N-terminal" evidence="2">
    <location>
        <begin position="6"/>
        <end position="83"/>
    </location>
</feature>
<dbReference type="PANTHER" id="PTHR43300">
    <property type="entry name" value="ACETYLTRANSFERASE"/>
    <property type="match status" value="1"/>
</dbReference>
<accession>A0ABT0PLF2</accession>
<name>A0ABT0PLF2_9GAMM</name>
<evidence type="ECO:0000313" key="4">
    <source>
        <dbReference type="Proteomes" id="UP001203338"/>
    </source>
</evidence>
<dbReference type="InterPro" id="IPR011004">
    <property type="entry name" value="Trimer_LpxA-like_sf"/>
</dbReference>
<dbReference type="Gene3D" id="2.160.10.10">
    <property type="entry name" value="Hexapeptide repeat proteins"/>
    <property type="match status" value="1"/>
</dbReference>
<dbReference type="CDD" id="cd03360">
    <property type="entry name" value="LbH_AT_putative"/>
    <property type="match status" value="1"/>
</dbReference>
<dbReference type="Proteomes" id="UP001203338">
    <property type="component" value="Unassembled WGS sequence"/>
</dbReference>
<protein>
    <submittedName>
        <fullName evidence="3">NeuD/PglB/VioB family sugar acetyltransferase</fullName>
    </submittedName>
</protein>
<dbReference type="Pfam" id="PF17836">
    <property type="entry name" value="PglD_N"/>
    <property type="match status" value="1"/>
</dbReference>
<comment type="caution">
    <text evidence="3">The sequence shown here is derived from an EMBL/GenBank/DDBJ whole genome shotgun (WGS) entry which is preliminary data.</text>
</comment>
<comment type="similarity">
    <text evidence="1">Belongs to the transferase hexapeptide repeat family.</text>
</comment>